<feature type="region of interest" description="Disordered" evidence="1">
    <location>
        <begin position="29"/>
        <end position="99"/>
    </location>
</feature>
<dbReference type="InterPro" id="IPR014848">
    <property type="entry name" value="Rgp1"/>
</dbReference>
<feature type="region of interest" description="Disordered" evidence="1">
    <location>
        <begin position="151"/>
        <end position="187"/>
    </location>
</feature>
<dbReference type="Proteomes" id="UP000305067">
    <property type="component" value="Unassembled WGS sequence"/>
</dbReference>
<feature type="compositionally biased region" description="Polar residues" evidence="1">
    <location>
        <begin position="151"/>
        <end position="161"/>
    </location>
</feature>
<feature type="region of interest" description="Disordered" evidence="1">
    <location>
        <begin position="573"/>
        <end position="626"/>
    </location>
</feature>
<keyword evidence="3" id="KW-1185">Reference proteome</keyword>
<dbReference type="EMBL" id="ML178863">
    <property type="protein sequence ID" value="TFK96276.1"/>
    <property type="molecule type" value="Genomic_DNA"/>
</dbReference>
<protein>
    <submittedName>
        <fullName evidence="2">Rgp1-domain-containing protein</fullName>
    </submittedName>
</protein>
<feature type="compositionally biased region" description="Low complexity" evidence="1">
    <location>
        <begin position="422"/>
        <end position="438"/>
    </location>
</feature>
<feature type="compositionally biased region" description="Basic and acidic residues" evidence="1">
    <location>
        <begin position="876"/>
        <end position="891"/>
    </location>
</feature>
<sequence>MDPGIRITVTPSQSSYFAGERFSATITFKNTKASRVEPGTPNSTIRTPSTIRTHKRGAHSISSAPLAKPPTSPGPRTPRPASNYGREAGESTARKGFIGVDAQQDLNGLGIGTCESRGRHTKKALSVSISPQTMLAEAAVIKSASYATRSFLEDQQQSPHSPRTPGRLSSLPLSPDHPHVRKKSVLDGSPLTQFEIQQAISPTPYTTAGSATSKLSLALDPIAESSSSPSFRTSSPPPHSTTQTSPPFSYPTKPTHRAASPGPFQPSPSFPSTPRTKSQRSNSATFTHLPHSRDSEIILYSYAHLVGTLVLTTETSSSDERMVRSMLLGNSRAAVGGGSMDITSSLSSSGSGVNGGWGGGGAGVRLSSTAVVNSHRRRTSVQLSHAAIPPPSSPHRRTTSFGGSLLSFLSASGSTPSPPPTSGRRMSTSSSAPSQGWGSETGGTGDGDQDAPLPTLETQPVMLVVDLALRPGEERSYSYTFTIPDTLPPTFRGENLKFSYELVVGTCRGGGRVGGTMGGGGGGGGVSRVMKMPVRVYNHVSVRRQPIPYDLLWPLARRRADREIASGKAEVVVRSPSGPSVDVKEKDGEKQTPSTLEDVRAYASELMRPEPRRVDDDDDEQGEGGEMRGCREAVEILTRISKKVSYDVNKSGVKVAVLTFGKSAYRLGETVLGVVELNERLARSRVLKLSAFLETQETLPSPLSPRTTRRVHAEHHSSFLSHTLRTTFSLDIPSDATPDFRVHTDNIPLHSTSPPHNKTRAGGGLEWKVRLCLLVGVADERADGGDEGVVWKGLVRDGEKGEWGSAWRAGEGIAPLERPVAPPIHRVGTPTAKGGEMLGPGREQRATTTSWSAFFAEKILGASEEDYAPSSEDDHESDHSDSDDHPRRDSRSMYYDGIKPHPAGGVGTPVSFGGKERGWKEVRLETVECEVPVGVWPGNTAYKAVDVVFDV</sequence>
<name>A0A5C3Q425_9AGAR</name>
<evidence type="ECO:0000313" key="3">
    <source>
        <dbReference type="Proteomes" id="UP000305067"/>
    </source>
</evidence>
<dbReference type="PANTHER" id="PTHR12507">
    <property type="entry name" value="REDUCED GROWTH PHENOTYPE 1 RGP1, YEAST -RELATED"/>
    <property type="match status" value="1"/>
</dbReference>
<feature type="compositionally biased region" description="Polar residues" evidence="1">
    <location>
        <begin position="275"/>
        <end position="286"/>
    </location>
</feature>
<dbReference type="AlphaFoldDB" id="A0A5C3Q425"/>
<feature type="compositionally biased region" description="Low complexity" evidence="1">
    <location>
        <begin position="399"/>
        <end position="415"/>
    </location>
</feature>
<evidence type="ECO:0000256" key="1">
    <source>
        <dbReference type="SAM" id="MobiDB-lite"/>
    </source>
</evidence>
<organism evidence="2 3">
    <name type="scientific">Pterulicium gracile</name>
    <dbReference type="NCBI Taxonomy" id="1884261"/>
    <lineage>
        <taxon>Eukaryota</taxon>
        <taxon>Fungi</taxon>
        <taxon>Dikarya</taxon>
        <taxon>Basidiomycota</taxon>
        <taxon>Agaricomycotina</taxon>
        <taxon>Agaricomycetes</taxon>
        <taxon>Agaricomycetidae</taxon>
        <taxon>Agaricales</taxon>
        <taxon>Pleurotineae</taxon>
        <taxon>Pterulaceae</taxon>
        <taxon>Pterulicium</taxon>
    </lineage>
</organism>
<feature type="region of interest" description="Disordered" evidence="1">
    <location>
        <begin position="371"/>
        <end position="457"/>
    </location>
</feature>
<feature type="compositionally biased region" description="Pro residues" evidence="1">
    <location>
        <begin position="67"/>
        <end position="78"/>
    </location>
</feature>
<dbReference type="STRING" id="1884261.A0A5C3Q425"/>
<evidence type="ECO:0000313" key="2">
    <source>
        <dbReference type="EMBL" id="TFK96276.1"/>
    </source>
</evidence>
<feature type="region of interest" description="Disordered" evidence="1">
    <location>
        <begin position="223"/>
        <end position="289"/>
    </location>
</feature>
<proteinExistence type="predicted"/>
<reference evidence="2 3" key="1">
    <citation type="journal article" date="2019" name="Nat. Ecol. Evol.">
        <title>Megaphylogeny resolves global patterns of mushroom evolution.</title>
        <authorList>
            <person name="Varga T."/>
            <person name="Krizsan K."/>
            <person name="Foldi C."/>
            <person name="Dima B."/>
            <person name="Sanchez-Garcia M."/>
            <person name="Sanchez-Ramirez S."/>
            <person name="Szollosi G.J."/>
            <person name="Szarkandi J.G."/>
            <person name="Papp V."/>
            <person name="Albert L."/>
            <person name="Andreopoulos W."/>
            <person name="Angelini C."/>
            <person name="Antonin V."/>
            <person name="Barry K.W."/>
            <person name="Bougher N.L."/>
            <person name="Buchanan P."/>
            <person name="Buyck B."/>
            <person name="Bense V."/>
            <person name="Catcheside P."/>
            <person name="Chovatia M."/>
            <person name="Cooper J."/>
            <person name="Damon W."/>
            <person name="Desjardin D."/>
            <person name="Finy P."/>
            <person name="Geml J."/>
            <person name="Haridas S."/>
            <person name="Hughes K."/>
            <person name="Justo A."/>
            <person name="Karasinski D."/>
            <person name="Kautmanova I."/>
            <person name="Kiss B."/>
            <person name="Kocsube S."/>
            <person name="Kotiranta H."/>
            <person name="LaButti K.M."/>
            <person name="Lechner B.E."/>
            <person name="Liimatainen K."/>
            <person name="Lipzen A."/>
            <person name="Lukacs Z."/>
            <person name="Mihaltcheva S."/>
            <person name="Morgado L.N."/>
            <person name="Niskanen T."/>
            <person name="Noordeloos M.E."/>
            <person name="Ohm R.A."/>
            <person name="Ortiz-Santana B."/>
            <person name="Ovrebo C."/>
            <person name="Racz N."/>
            <person name="Riley R."/>
            <person name="Savchenko A."/>
            <person name="Shiryaev A."/>
            <person name="Soop K."/>
            <person name="Spirin V."/>
            <person name="Szebenyi C."/>
            <person name="Tomsovsky M."/>
            <person name="Tulloss R.E."/>
            <person name="Uehling J."/>
            <person name="Grigoriev I.V."/>
            <person name="Vagvolgyi C."/>
            <person name="Papp T."/>
            <person name="Martin F.M."/>
            <person name="Miettinen O."/>
            <person name="Hibbett D.S."/>
            <person name="Nagy L.G."/>
        </authorList>
    </citation>
    <scope>NUCLEOTIDE SEQUENCE [LARGE SCALE GENOMIC DNA]</scope>
    <source>
        <strain evidence="2 3">CBS 309.79</strain>
    </source>
</reference>
<dbReference type="OrthoDB" id="1918at2759"/>
<feature type="compositionally biased region" description="Low complexity" evidence="1">
    <location>
        <begin position="225"/>
        <end position="247"/>
    </location>
</feature>
<accession>A0A5C3Q425</accession>
<dbReference type="Pfam" id="PF08737">
    <property type="entry name" value="Rgp1"/>
    <property type="match status" value="1"/>
</dbReference>
<feature type="region of interest" description="Disordered" evidence="1">
    <location>
        <begin position="867"/>
        <end position="912"/>
    </location>
</feature>
<gene>
    <name evidence="2" type="ORF">BDV98DRAFT_651760</name>
</gene>
<feature type="compositionally biased region" description="Polar residues" evidence="1">
    <location>
        <begin position="40"/>
        <end position="51"/>
    </location>
</feature>